<sequence length="104" mass="11183">MGTMVQSGAGFLLNCPLSFTPSPSSSSLSPSPWSWKAGGGLPLVSASSSKQKKKAKGFQVGAFFFDPAKDPIIKDALKVFLSSFSFQSQQNSITSLFFFPFFSR</sequence>
<dbReference type="Proteomes" id="UP001161247">
    <property type="component" value="Chromosome 7"/>
</dbReference>
<proteinExistence type="predicted"/>
<reference evidence="1" key="1">
    <citation type="submission" date="2023-03" db="EMBL/GenBank/DDBJ databases">
        <authorList>
            <person name="Julca I."/>
        </authorList>
    </citation>
    <scope>NUCLEOTIDE SEQUENCE</scope>
</reference>
<evidence type="ECO:0000313" key="1">
    <source>
        <dbReference type="EMBL" id="CAI9111678.1"/>
    </source>
</evidence>
<gene>
    <name evidence="1" type="ORF">OLC1_LOCUS19011</name>
</gene>
<evidence type="ECO:0000313" key="2">
    <source>
        <dbReference type="Proteomes" id="UP001161247"/>
    </source>
</evidence>
<protein>
    <submittedName>
        <fullName evidence="1">OLC1v1011962C1</fullName>
    </submittedName>
</protein>
<organism evidence="1 2">
    <name type="scientific">Oldenlandia corymbosa var. corymbosa</name>
    <dbReference type="NCBI Taxonomy" id="529605"/>
    <lineage>
        <taxon>Eukaryota</taxon>
        <taxon>Viridiplantae</taxon>
        <taxon>Streptophyta</taxon>
        <taxon>Embryophyta</taxon>
        <taxon>Tracheophyta</taxon>
        <taxon>Spermatophyta</taxon>
        <taxon>Magnoliopsida</taxon>
        <taxon>eudicotyledons</taxon>
        <taxon>Gunneridae</taxon>
        <taxon>Pentapetalae</taxon>
        <taxon>asterids</taxon>
        <taxon>lamiids</taxon>
        <taxon>Gentianales</taxon>
        <taxon>Rubiaceae</taxon>
        <taxon>Rubioideae</taxon>
        <taxon>Spermacoceae</taxon>
        <taxon>Hedyotis-Oldenlandia complex</taxon>
        <taxon>Oldenlandia</taxon>
    </lineage>
</organism>
<keyword evidence="2" id="KW-1185">Reference proteome</keyword>
<dbReference type="AlphaFoldDB" id="A0AAV1DY75"/>
<accession>A0AAV1DY75</accession>
<name>A0AAV1DY75_OLDCO</name>
<dbReference type="EMBL" id="OX459124">
    <property type="protein sequence ID" value="CAI9111678.1"/>
    <property type="molecule type" value="Genomic_DNA"/>
</dbReference>